<dbReference type="Proteomes" id="UP001177021">
    <property type="component" value="Unassembled WGS sequence"/>
</dbReference>
<comment type="caution">
    <text evidence="1">The sequence shown here is derived from an EMBL/GenBank/DDBJ whole genome shotgun (WGS) entry which is preliminary data.</text>
</comment>
<sequence>MDRLKSRIPRVPYDQMFPYLIYNRPDKASELQALFDKYKRDEIPNDLFRLLQEIVGDYQLVLSAAIQMQKKRILPVTVIEQSRTQLNFTMPVVSYDQMFPFLFPKIHKDKADEIQALFNKYKRGEIPESDFVSLMKGIAGEEKLRSAEAKLKQKKRYLLVTDNEQPRTRINFTMPVVPYDQLFPFLFHEIDQDKAGELNDLFEKYKRDEIPRNTFYSLMKDIVGEELLLSASEKLQQVNELFRTQISFRLPVVPYDQMFPFLFPEIHKDKANEIQALFEKYKRGEIPKYDFVSFMKGIVGEEKLRSVEAKLKQQKTNLLVPVNEQPRVQIDSSERVLPFDQLFPFLISHIDPDKAIGLQTLFDKYKRGEISEHTFVPLMKGILGDQMLRSATAKVKQPKRNLLVPVNKQPRTEINSSELVLPFYQLFPFLISYIDPDKAIELEGFFDKYKTGEIAEHTFESLMKGILGEQMLILATAKLKQQLVEKTMDPSTVQQMSDLQITDTVNEQPRTQINFPSIPVVPYDRMFPFLIPHIHPDKANELHTLFDKYKRDEIPKATFFLLMIDIVGVQLVSSALAQMQEQQKSNLQVTVNEQPGTQINSGKPVATFYDMYRDKYQRGEIPASSFLPLMQGIVGEPVFRSAAHTLLNR</sequence>
<keyword evidence="2" id="KW-1185">Reference proteome</keyword>
<dbReference type="EMBL" id="CASHSV030000002">
    <property type="protein sequence ID" value="CAJ2634000.1"/>
    <property type="molecule type" value="Genomic_DNA"/>
</dbReference>
<accession>A0ACB0IP73</accession>
<evidence type="ECO:0000313" key="1">
    <source>
        <dbReference type="EMBL" id="CAJ2634000.1"/>
    </source>
</evidence>
<organism evidence="1 2">
    <name type="scientific">Trifolium pratense</name>
    <name type="common">Red clover</name>
    <dbReference type="NCBI Taxonomy" id="57577"/>
    <lineage>
        <taxon>Eukaryota</taxon>
        <taxon>Viridiplantae</taxon>
        <taxon>Streptophyta</taxon>
        <taxon>Embryophyta</taxon>
        <taxon>Tracheophyta</taxon>
        <taxon>Spermatophyta</taxon>
        <taxon>Magnoliopsida</taxon>
        <taxon>eudicotyledons</taxon>
        <taxon>Gunneridae</taxon>
        <taxon>Pentapetalae</taxon>
        <taxon>rosids</taxon>
        <taxon>fabids</taxon>
        <taxon>Fabales</taxon>
        <taxon>Fabaceae</taxon>
        <taxon>Papilionoideae</taxon>
        <taxon>50 kb inversion clade</taxon>
        <taxon>NPAAA clade</taxon>
        <taxon>Hologalegina</taxon>
        <taxon>IRL clade</taxon>
        <taxon>Trifolieae</taxon>
        <taxon>Trifolium</taxon>
    </lineage>
</organism>
<reference evidence="1" key="1">
    <citation type="submission" date="2023-10" db="EMBL/GenBank/DDBJ databases">
        <authorList>
            <person name="Rodriguez Cubillos JULIANA M."/>
            <person name="De Vega J."/>
        </authorList>
    </citation>
    <scope>NUCLEOTIDE SEQUENCE</scope>
</reference>
<protein>
    <submittedName>
        <fullName evidence="1">Uncharacterized protein</fullName>
    </submittedName>
</protein>
<proteinExistence type="predicted"/>
<gene>
    <name evidence="1" type="ORF">MILVUS5_LOCUS5003</name>
</gene>
<evidence type="ECO:0000313" key="2">
    <source>
        <dbReference type="Proteomes" id="UP001177021"/>
    </source>
</evidence>
<name>A0ACB0IP73_TRIPR</name>